<accession>A0AAV3NIA0</accession>
<evidence type="ECO:0000256" key="1">
    <source>
        <dbReference type="SAM" id="MobiDB-lite"/>
    </source>
</evidence>
<organism evidence="2 3">
    <name type="scientific">Lithospermum erythrorhizon</name>
    <name type="common">Purple gromwell</name>
    <name type="synonym">Lithospermum officinale var. erythrorhizon</name>
    <dbReference type="NCBI Taxonomy" id="34254"/>
    <lineage>
        <taxon>Eukaryota</taxon>
        <taxon>Viridiplantae</taxon>
        <taxon>Streptophyta</taxon>
        <taxon>Embryophyta</taxon>
        <taxon>Tracheophyta</taxon>
        <taxon>Spermatophyta</taxon>
        <taxon>Magnoliopsida</taxon>
        <taxon>eudicotyledons</taxon>
        <taxon>Gunneridae</taxon>
        <taxon>Pentapetalae</taxon>
        <taxon>asterids</taxon>
        <taxon>lamiids</taxon>
        <taxon>Boraginales</taxon>
        <taxon>Boraginaceae</taxon>
        <taxon>Boraginoideae</taxon>
        <taxon>Lithospermeae</taxon>
        <taxon>Lithospermum</taxon>
    </lineage>
</organism>
<comment type="caution">
    <text evidence="2">The sequence shown here is derived from an EMBL/GenBank/DDBJ whole genome shotgun (WGS) entry which is preliminary data.</text>
</comment>
<protein>
    <submittedName>
        <fullName evidence="2">Uncharacterized protein</fullName>
    </submittedName>
</protein>
<evidence type="ECO:0000313" key="3">
    <source>
        <dbReference type="Proteomes" id="UP001454036"/>
    </source>
</evidence>
<name>A0AAV3NIA0_LITER</name>
<evidence type="ECO:0000313" key="2">
    <source>
        <dbReference type="EMBL" id="GAA0139087.1"/>
    </source>
</evidence>
<keyword evidence="3" id="KW-1185">Reference proteome</keyword>
<dbReference type="AlphaFoldDB" id="A0AAV3NIA0"/>
<reference evidence="2 3" key="1">
    <citation type="submission" date="2024-01" db="EMBL/GenBank/DDBJ databases">
        <title>The complete chloroplast genome sequence of Lithospermum erythrorhizon: insights into the phylogenetic relationship among Boraginaceae species and the maternal lineages of purple gromwells.</title>
        <authorList>
            <person name="Okada T."/>
            <person name="Watanabe K."/>
        </authorList>
    </citation>
    <scope>NUCLEOTIDE SEQUENCE [LARGE SCALE GENOMIC DNA]</scope>
</reference>
<proteinExistence type="predicted"/>
<dbReference type="Proteomes" id="UP001454036">
    <property type="component" value="Unassembled WGS sequence"/>
</dbReference>
<feature type="compositionally biased region" description="Polar residues" evidence="1">
    <location>
        <begin position="1"/>
        <end position="19"/>
    </location>
</feature>
<sequence length="151" mass="17108">MSLGNMSVGGNTGSDSSGSKRAREGDAGDSNFVGSISRPMGRDANKKQGKGTSSRKEKAEALNVVHEDWDEYKHFKEQEFERLDKIVLAQHEATKEHQEATKAQEEASRIKLEAVRTKKMKMFMKLSVKEHLDDYNKQLLEMLKMELFEDA</sequence>
<feature type="region of interest" description="Disordered" evidence="1">
    <location>
        <begin position="1"/>
        <end position="59"/>
    </location>
</feature>
<dbReference type="EMBL" id="BAABME010000057">
    <property type="protein sequence ID" value="GAA0139087.1"/>
    <property type="molecule type" value="Genomic_DNA"/>
</dbReference>
<gene>
    <name evidence="2" type="ORF">LIER_00705</name>
</gene>